<name>A0A8S5S224_9CAUD</name>
<proteinExistence type="predicted"/>
<sequence length="211" mass="24771">MTYFMVDNFKYLANLFDGLVDKDDFYFIQIIQRKKDGVELPSYTSGARTIRSFYFFTKEEFLRQEPYIKDLCNSNNARAYFWINPRNTLDIACESIKQFADLIKNGNTRQGIAVYDRATGASRSSNYKKLWIVDIDSKDDEYRNRIISLINECRGAEGDRIKHIIPTVNGYHLISNGFDRQQFSQKLALYQLDQIDIHDNNPTLLYYKTLC</sequence>
<organism evidence="1">
    <name type="scientific">Podoviridae sp. ct8Lf7</name>
    <dbReference type="NCBI Taxonomy" id="2827723"/>
    <lineage>
        <taxon>Viruses</taxon>
        <taxon>Duplodnaviria</taxon>
        <taxon>Heunggongvirae</taxon>
        <taxon>Uroviricota</taxon>
        <taxon>Caudoviricetes</taxon>
    </lineage>
</organism>
<reference evidence="1" key="1">
    <citation type="journal article" date="2021" name="Proc. Natl. Acad. Sci. U.S.A.">
        <title>A Catalog of Tens of Thousands of Viruses from Human Metagenomes Reveals Hidden Associations with Chronic Diseases.</title>
        <authorList>
            <person name="Tisza M.J."/>
            <person name="Buck C.B."/>
        </authorList>
    </citation>
    <scope>NUCLEOTIDE SEQUENCE</scope>
    <source>
        <strain evidence="1">Ct8Lf7</strain>
    </source>
</reference>
<evidence type="ECO:0000313" key="1">
    <source>
        <dbReference type="EMBL" id="DAF44767.1"/>
    </source>
</evidence>
<protein>
    <submittedName>
        <fullName evidence="1">Uncharacterized protein</fullName>
    </submittedName>
</protein>
<dbReference type="EMBL" id="BK032511">
    <property type="protein sequence ID" value="DAF44767.1"/>
    <property type="molecule type" value="Genomic_DNA"/>
</dbReference>
<accession>A0A8S5S224</accession>